<sequence length="193" mass="23134">MNNTLQMRIDPSYTLNFLIYIQNAYLNKSNENLKFPYIPTNIEFHKDFERNYKEIWLEVSKRISENPNNDQIIFTKEKPLFFHGLFAEDEYTLNRYNELYLSFRVWWDSFAGHFSVEKAIDEKVHKMYTELADLLLEKKIKPEKSLNISLIYDECILLELEPDSYFAVISLSDCIVNNKQLIRRLLLSFHKNA</sequence>
<dbReference type="AlphaFoldDB" id="A0A4U1D924"/>
<name>A0A4U1D924_9BACI</name>
<evidence type="ECO:0000313" key="2">
    <source>
        <dbReference type="Proteomes" id="UP000307756"/>
    </source>
</evidence>
<gene>
    <name evidence="1" type="ORF">FA727_05735</name>
</gene>
<proteinExistence type="predicted"/>
<protein>
    <submittedName>
        <fullName evidence="1">Uncharacterized protein</fullName>
    </submittedName>
</protein>
<dbReference type="RefSeq" id="WP_136829819.1">
    <property type="nucleotide sequence ID" value="NZ_SWBM01000001.1"/>
</dbReference>
<reference evidence="1 2" key="1">
    <citation type="journal article" date="2011" name="J. Microbiol.">
        <title>Bacillus kyonggiensis sp. nov., isolated from soil of a lettuce field.</title>
        <authorList>
            <person name="Dong K."/>
            <person name="Lee S."/>
        </authorList>
    </citation>
    <scope>NUCLEOTIDE SEQUENCE [LARGE SCALE GENOMIC DNA]</scope>
    <source>
        <strain evidence="1 2">NB22</strain>
    </source>
</reference>
<keyword evidence="2" id="KW-1185">Reference proteome</keyword>
<accession>A0A4U1D924</accession>
<evidence type="ECO:0000313" key="1">
    <source>
        <dbReference type="EMBL" id="TKC19045.1"/>
    </source>
</evidence>
<comment type="caution">
    <text evidence="1">The sequence shown here is derived from an EMBL/GenBank/DDBJ whole genome shotgun (WGS) entry which is preliminary data.</text>
</comment>
<dbReference type="OrthoDB" id="2603162at2"/>
<dbReference type="Proteomes" id="UP000307756">
    <property type="component" value="Unassembled WGS sequence"/>
</dbReference>
<dbReference type="EMBL" id="SWBM01000001">
    <property type="protein sequence ID" value="TKC19045.1"/>
    <property type="molecule type" value="Genomic_DNA"/>
</dbReference>
<organism evidence="1 2">
    <name type="scientific">Robertmurraya kyonggiensis</name>
    <dbReference type="NCBI Taxonomy" id="1037680"/>
    <lineage>
        <taxon>Bacteria</taxon>
        <taxon>Bacillati</taxon>
        <taxon>Bacillota</taxon>
        <taxon>Bacilli</taxon>
        <taxon>Bacillales</taxon>
        <taxon>Bacillaceae</taxon>
        <taxon>Robertmurraya</taxon>
    </lineage>
</organism>